<dbReference type="PANTHER" id="PTHR10788">
    <property type="entry name" value="TREHALOSE-6-PHOSPHATE SYNTHASE"/>
    <property type="match status" value="1"/>
</dbReference>
<reference evidence="2" key="1">
    <citation type="submission" date="2022-10" db="EMBL/GenBank/DDBJ databases">
        <title>Candidatus Kirkpatrella diaphorinas gen. nov., sp. nov., an uncultured endosymbiont identified in a population of Diaphorina citri from Hawaii.</title>
        <authorList>
            <person name="Henry E.M."/>
            <person name="Carlson C.R."/>
            <person name="Kuo Y.-W."/>
        </authorList>
    </citation>
    <scope>NUCLEOTIDE SEQUENCE</scope>
    <source>
        <strain evidence="2">CADCRV1</strain>
    </source>
</reference>
<organism evidence="2 3">
    <name type="scientific">Candidatus Kirkpatrickella diaphorinae</name>
    <dbReference type="NCBI Taxonomy" id="2984322"/>
    <lineage>
        <taxon>Bacteria</taxon>
        <taxon>Pseudomonadati</taxon>
        <taxon>Pseudomonadota</taxon>
        <taxon>Alphaproteobacteria</taxon>
        <taxon>Acetobacterales</taxon>
        <taxon>Acetobacteraceae</taxon>
        <taxon>Candidatus Kirkpatrickella</taxon>
    </lineage>
</organism>
<evidence type="ECO:0000313" key="3">
    <source>
        <dbReference type="Proteomes" id="UP001163831"/>
    </source>
</evidence>
<dbReference type="SUPFAM" id="SSF53756">
    <property type="entry name" value="UDP-Glycosyltransferase/glycogen phosphorylase"/>
    <property type="match status" value="1"/>
</dbReference>
<protein>
    <submittedName>
        <fullName evidence="2">Trehalose-6-phosphate synthase</fullName>
    </submittedName>
</protein>
<dbReference type="EMBL" id="CP107052">
    <property type="protein sequence ID" value="UYH51336.1"/>
    <property type="molecule type" value="Genomic_DNA"/>
</dbReference>
<dbReference type="InterPro" id="IPR001830">
    <property type="entry name" value="Glyco_trans_20"/>
</dbReference>
<name>A0ABY6GJY9_9PROT</name>
<accession>A0ABY6GJY9</accession>
<dbReference type="PANTHER" id="PTHR10788:SF106">
    <property type="entry name" value="BCDNA.GH08860"/>
    <property type="match status" value="1"/>
</dbReference>
<gene>
    <name evidence="2" type="ORF">N5W20_00135</name>
</gene>
<keyword evidence="3" id="KW-1185">Reference proteome</keyword>
<dbReference type="Pfam" id="PF00982">
    <property type="entry name" value="Glyco_transf_20"/>
    <property type="match status" value="1"/>
</dbReference>
<dbReference type="CDD" id="cd03788">
    <property type="entry name" value="GT20_TPS"/>
    <property type="match status" value="1"/>
</dbReference>
<comment type="similarity">
    <text evidence="1">Belongs to the glycosyltransferase 20 family.</text>
</comment>
<dbReference type="RefSeq" id="WP_319806930.1">
    <property type="nucleotide sequence ID" value="NZ_CP107052.1"/>
</dbReference>
<dbReference type="Gene3D" id="3.40.50.2000">
    <property type="entry name" value="Glycogen Phosphorylase B"/>
    <property type="match status" value="2"/>
</dbReference>
<proteinExistence type="inferred from homology"/>
<evidence type="ECO:0000256" key="1">
    <source>
        <dbReference type="ARBA" id="ARBA00008799"/>
    </source>
</evidence>
<sequence length="444" mass="50754">MSRLVLVSNRVPDVKERVQSAGGLVVGLGEAVRDTEGLWFGWSGQHRENAVSSDVQIEQLHRVTFATVDLTTDQHTRFYENFANGTLWPLCHYRLEMIRYRREDYESYREVNTLFARKLAPLLQEDDVIWVHDYHLMTLGAELRALGVRNRIGYFLHIPLPPWSVTRVLPCAAELLRDLTQYDLIGVQTEEDRENFNSCFSAIGLFTRVEHFPIGIAPEEFREEARRNVDAPEVVRLMDSLRGRKLVIGVDRLDYSKGIPERIKGFEKLIRRYPQHEAKVVMLQIAPVSRAGVSAYQHLRREVDELSGHVNATFGTFDWTPVRFLTQSVPRHVLAGFHRRADIALVTPLRDGMNLVAKEYVAAQDGDDPGVLILSSLAGAAPELKAALQVNPYDPDQIAEALHLALTMKKEVRKKRWRFLNVEVQRNTAARWAAEFLSVLKEVR</sequence>
<evidence type="ECO:0000313" key="2">
    <source>
        <dbReference type="EMBL" id="UYH51336.1"/>
    </source>
</evidence>
<dbReference type="Proteomes" id="UP001163831">
    <property type="component" value="Chromosome"/>
</dbReference>